<name>A0A9D7S6P1_9BACT</name>
<gene>
    <name evidence="2" type="ORF">IPO85_04000</name>
</gene>
<sequence length="243" mass="28367">MMLFKSFWINLIVKTKIILWHDQIKWIVSRDFQSTKNPYYYGISDKEEFQLIDLVCKPGDVFFDIGANIGLYSIYFSKIKKLQCYQFEPNESARAINLKIQVLNAITHLNTLLPYALSNKNGQSYFTNNQDINNHLSDQVTGLKVDVKRLDDLNDLPQAHIIKIDTELEDYKVLLGAHRFLQSQCLKAIILEYNKSELQKVINLLSNYSFECIRMNKYKIISNEDFQPSIAGNLLFIKRNLKL</sequence>
<dbReference type="AlphaFoldDB" id="A0A9D7S6P1"/>
<keyword evidence="2" id="KW-0808">Transferase</keyword>
<evidence type="ECO:0000313" key="3">
    <source>
        <dbReference type="Proteomes" id="UP000808349"/>
    </source>
</evidence>
<dbReference type="PANTHER" id="PTHR34203">
    <property type="entry name" value="METHYLTRANSFERASE, FKBM FAMILY PROTEIN"/>
    <property type="match status" value="1"/>
</dbReference>
<dbReference type="NCBIfam" id="TIGR01444">
    <property type="entry name" value="fkbM_fam"/>
    <property type="match status" value="1"/>
</dbReference>
<dbReference type="GO" id="GO:0008168">
    <property type="term" value="F:methyltransferase activity"/>
    <property type="evidence" value="ECO:0007669"/>
    <property type="project" value="UniProtKB-KW"/>
</dbReference>
<dbReference type="Gene3D" id="3.40.50.150">
    <property type="entry name" value="Vaccinia Virus protein VP39"/>
    <property type="match status" value="1"/>
</dbReference>
<organism evidence="2 3">
    <name type="scientific">Candidatus Defluviibacterium haderslevense</name>
    <dbReference type="NCBI Taxonomy" id="2981993"/>
    <lineage>
        <taxon>Bacteria</taxon>
        <taxon>Pseudomonadati</taxon>
        <taxon>Bacteroidota</taxon>
        <taxon>Saprospiria</taxon>
        <taxon>Saprospirales</taxon>
        <taxon>Saprospiraceae</taxon>
        <taxon>Candidatus Defluviibacterium</taxon>
    </lineage>
</organism>
<dbReference type="InterPro" id="IPR052514">
    <property type="entry name" value="SAM-dependent_MTase"/>
</dbReference>
<accession>A0A9D7S6P1</accession>
<proteinExistence type="predicted"/>
<keyword evidence="2" id="KW-0489">Methyltransferase</keyword>
<evidence type="ECO:0000313" key="2">
    <source>
        <dbReference type="EMBL" id="MBK9716673.1"/>
    </source>
</evidence>
<dbReference type="GO" id="GO:0032259">
    <property type="term" value="P:methylation"/>
    <property type="evidence" value="ECO:0007669"/>
    <property type="project" value="UniProtKB-KW"/>
</dbReference>
<protein>
    <submittedName>
        <fullName evidence="2">FkbM family methyltransferase</fullName>
    </submittedName>
</protein>
<evidence type="ECO:0000259" key="1">
    <source>
        <dbReference type="Pfam" id="PF05050"/>
    </source>
</evidence>
<dbReference type="Pfam" id="PF05050">
    <property type="entry name" value="Methyltransf_21"/>
    <property type="match status" value="1"/>
</dbReference>
<reference evidence="2 3" key="1">
    <citation type="submission" date="2020-10" db="EMBL/GenBank/DDBJ databases">
        <title>Connecting structure to function with the recovery of over 1000 high-quality activated sludge metagenome-assembled genomes encoding full-length rRNA genes using long-read sequencing.</title>
        <authorList>
            <person name="Singleton C.M."/>
            <person name="Petriglieri F."/>
            <person name="Kristensen J.M."/>
            <person name="Kirkegaard R.H."/>
            <person name="Michaelsen T.Y."/>
            <person name="Andersen M.H."/>
            <person name="Karst S.M."/>
            <person name="Dueholm M.S."/>
            <person name="Nielsen P.H."/>
            <person name="Albertsen M."/>
        </authorList>
    </citation>
    <scope>NUCLEOTIDE SEQUENCE [LARGE SCALE GENOMIC DNA]</scope>
    <source>
        <strain evidence="2">Ribe_18-Q3-R11-54_BAT3C.373</strain>
    </source>
</reference>
<dbReference type="SUPFAM" id="SSF53335">
    <property type="entry name" value="S-adenosyl-L-methionine-dependent methyltransferases"/>
    <property type="match status" value="1"/>
</dbReference>
<comment type="caution">
    <text evidence="2">The sequence shown here is derived from an EMBL/GenBank/DDBJ whole genome shotgun (WGS) entry which is preliminary data.</text>
</comment>
<dbReference type="PANTHER" id="PTHR34203:SF15">
    <property type="entry name" value="SLL1173 PROTEIN"/>
    <property type="match status" value="1"/>
</dbReference>
<dbReference type="InterPro" id="IPR029063">
    <property type="entry name" value="SAM-dependent_MTases_sf"/>
</dbReference>
<dbReference type="Proteomes" id="UP000808349">
    <property type="component" value="Unassembled WGS sequence"/>
</dbReference>
<dbReference type="EMBL" id="JADKFW010000004">
    <property type="protein sequence ID" value="MBK9716673.1"/>
    <property type="molecule type" value="Genomic_DNA"/>
</dbReference>
<feature type="domain" description="Methyltransferase FkbM" evidence="1">
    <location>
        <begin position="64"/>
        <end position="211"/>
    </location>
</feature>
<dbReference type="InterPro" id="IPR006342">
    <property type="entry name" value="FkbM_mtfrase"/>
</dbReference>